<dbReference type="EMBL" id="JAAGVY010000003">
    <property type="protein sequence ID" value="NEN22556.1"/>
    <property type="molecule type" value="Genomic_DNA"/>
</dbReference>
<organism evidence="1 2">
    <name type="scientific">Cryomorpha ignava</name>
    <dbReference type="NCBI Taxonomy" id="101383"/>
    <lineage>
        <taxon>Bacteria</taxon>
        <taxon>Pseudomonadati</taxon>
        <taxon>Bacteroidota</taxon>
        <taxon>Flavobacteriia</taxon>
        <taxon>Flavobacteriales</taxon>
        <taxon>Cryomorphaceae</taxon>
        <taxon>Cryomorpha</taxon>
    </lineage>
</organism>
<dbReference type="RefSeq" id="WP_163283280.1">
    <property type="nucleotide sequence ID" value="NZ_JAAGVY010000003.1"/>
</dbReference>
<protein>
    <submittedName>
        <fullName evidence="1">Acyltransferase</fullName>
    </submittedName>
</protein>
<dbReference type="PANTHER" id="PTHR23416:SF78">
    <property type="entry name" value="LIPOPOLYSACCHARIDE BIOSYNTHESIS O-ACETYL TRANSFERASE WBBJ-RELATED"/>
    <property type="match status" value="1"/>
</dbReference>
<dbReference type="Gene3D" id="2.160.10.10">
    <property type="entry name" value="Hexapeptide repeat proteins"/>
    <property type="match status" value="1"/>
</dbReference>
<dbReference type="SUPFAM" id="SSF51161">
    <property type="entry name" value="Trimeric LpxA-like enzymes"/>
    <property type="match status" value="1"/>
</dbReference>
<dbReference type="GO" id="GO:0016746">
    <property type="term" value="F:acyltransferase activity"/>
    <property type="evidence" value="ECO:0007669"/>
    <property type="project" value="UniProtKB-KW"/>
</dbReference>
<comment type="caution">
    <text evidence="1">The sequence shown here is derived from an EMBL/GenBank/DDBJ whole genome shotgun (WGS) entry which is preliminary data.</text>
</comment>
<gene>
    <name evidence="1" type="ORF">G3O08_03435</name>
</gene>
<dbReference type="InterPro" id="IPR011004">
    <property type="entry name" value="Trimer_LpxA-like_sf"/>
</dbReference>
<keyword evidence="1" id="KW-0012">Acyltransferase</keyword>
<dbReference type="Pfam" id="PF00132">
    <property type="entry name" value="Hexapep"/>
    <property type="match status" value="1"/>
</dbReference>
<proteinExistence type="predicted"/>
<dbReference type="AlphaFoldDB" id="A0A7K3WLM6"/>
<dbReference type="Proteomes" id="UP000486602">
    <property type="component" value="Unassembled WGS sequence"/>
</dbReference>
<dbReference type="CDD" id="cd04647">
    <property type="entry name" value="LbH_MAT_like"/>
    <property type="match status" value="1"/>
</dbReference>
<reference evidence="1 2" key="1">
    <citation type="submission" date="2020-02" db="EMBL/GenBank/DDBJ databases">
        <title>Out from the shadows clarifying the taxonomy of the family Cryomorphaceae and related taxa by utilizing the GTDB taxonomic framework.</title>
        <authorList>
            <person name="Bowman J.P."/>
        </authorList>
    </citation>
    <scope>NUCLEOTIDE SEQUENCE [LARGE SCALE GENOMIC DNA]</scope>
    <source>
        <strain evidence="1 2">QSSC 1-22</strain>
    </source>
</reference>
<keyword evidence="1" id="KW-0808">Transferase</keyword>
<accession>A0A7K3WLM6</accession>
<name>A0A7K3WLM6_9FLAO</name>
<keyword evidence="2" id="KW-1185">Reference proteome</keyword>
<evidence type="ECO:0000313" key="2">
    <source>
        <dbReference type="Proteomes" id="UP000486602"/>
    </source>
</evidence>
<evidence type="ECO:0000313" key="1">
    <source>
        <dbReference type="EMBL" id="NEN22556.1"/>
    </source>
</evidence>
<dbReference type="InterPro" id="IPR001451">
    <property type="entry name" value="Hexapep"/>
</dbReference>
<dbReference type="InterPro" id="IPR051159">
    <property type="entry name" value="Hexapeptide_acetyltransf"/>
</dbReference>
<sequence length="190" mass="21080">MFSKIYRRIKIELARRVGPVMVNGYKNPNGEIVKHTRYGSTTYFQGVENTKIGDHVYIAQHCFIDGSRGLKIDEGCQICSFVSILTHSSHLSIRLYGSEYKGSDMKGYVVGATEIGAYTFVGPYVTIMPGSTIGKGSIISAYAYVKGTFQDYAIIAGNPAKVVGDTRELDAPYLEKHPELLTYYNNWSHG</sequence>
<dbReference type="PANTHER" id="PTHR23416">
    <property type="entry name" value="SIALIC ACID SYNTHASE-RELATED"/>
    <property type="match status" value="1"/>
</dbReference>